<dbReference type="Proteomes" id="UP001174936">
    <property type="component" value="Unassembled WGS sequence"/>
</dbReference>
<keyword evidence="3" id="KW-1185">Reference proteome</keyword>
<reference evidence="2" key="1">
    <citation type="submission" date="2023-06" db="EMBL/GenBank/DDBJ databases">
        <title>Genome-scale phylogeny and comparative genomics of the fungal order Sordariales.</title>
        <authorList>
            <consortium name="Lawrence Berkeley National Laboratory"/>
            <person name="Hensen N."/>
            <person name="Bonometti L."/>
            <person name="Westerberg I."/>
            <person name="Brannstrom I.O."/>
            <person name="Guillou S."/>
            <person name="Cros-Aarteil S."/>
            <person name="Calhoun S."/>
            <person name="Haridas S."/>
            <person name="Kuo A."/>
            <person name="Mondo S."/>
            <person name="Pangilinan J."/>
            <person name="Riley R."/>
            <person name="Labutti K."/>
            <person name="Andreopoulos B."/>
            <person name="Lipzen A."/>
            <person name="Chen C."/>
            <person name="Yanf M."/>
            <person name="Daum C."/>
            <person name="Ng V."/>
            <person name="Clum A."/>
            <person name="Steindorff A."/>
            <person name="Ohm R."/>
            <person name="Martin F."/>
            <person name="Silar P."/>
            <person name="Natvig D."/>
            <person name="Lalanne C."/>
            <person name="Gautier V."/>
            <person name="Ament-Velasquez S.L."/>
            <person name="Kruys A."/>
            <person name="Hutchinson M.I."/>
            <person name="Powell A.J."/>
            <person name="Barry K."/>
            <person name="Miller A.N."/>
            <person name="Grigoriev I.V."/>
            <person name="Debuchy R."/>
            <person name="Gladieux P."/>
            <person name="Thoren M.H."/>
            <person name="Johannesson H."/>
        </authorList>
    </citation>
    <scope>NUCLEOTIDE SEQUENCE</scope>
    <source>
        <strain evidence="2">SMH2532-1</strain>
    </source>
</reference>
<sequence length="473" mass="51635">MPIHAVGEKWPKPEDSVGGEIQTRRMALLRSKKVWWACGPTLARFDEDIQPAIDSALRNIDACHYDIDLRLYMMGRKKESSRPIIFVCCSDATVRRDAEDCIRKSGLLRKYPGFGLGASPLPLEGISKVLSGDDLHPELSVPGENNSESEVFAQEELPVVGRKLWVRLHANGPFLRRGTGGVVIVVDGKHYQLTAGHIRDDESLVDWEDLHFDGQFDDDDDEDDRSESSGIDCGSTSRGSRTPLGILGLEDSESPRSTPSGMTTNETRAVDLPETTENESDSLKYVGTIKLYSKDLDYALVNIPEPDSGVDLLNLLQFPRGLGQRPIHIRSIREIPVQDQSVVVITSSQGPITATLQPSFAYVRPAGSMRFQKTHVMELNGEALHGDSGAPVVDSVSGELYGMLVRGCPGTRIAYVLSAHVIFEDIGREVHAPVSILTSPANAALDNASGSFTRLPGPPTVADTHITSWGFIV</sequence>
<proteinExistence type="predicted"/>
<dbReference type="EMBL" id="JAULSV010000001">
    <property type="protein sequence ID" value="KAK0655656.1"/>
    <property type="molecule type" value="Genomic_DNA"/>
</dbReference>
<comment type="caution">
    <text evidence="2">The sequence shown here is derived from an EMBL/GenBank/DDBJ whole genome shotgun (WGS) entry which is preliminary data.</text>
</comment>
<gene>
    <name evidence="2" type="ORF">B0T16DRAFT_384484</name>
</gene>
<evidence type="ECO:0000256" key="1">
    <source>
        <dbReference type="SAM" id="MobiDB-lite"/>
    </source>
</evidence>
<protein>
    <submittedName>
        <fullName evidence="2">Uncharacterized protein</fullName>
    </submittedName>
</protein>
<accession>A0AA40CY23</accession>
<feature type="compositionally biased region" description="Polar residues" evidence="1">
    <location>
        <begin position="255"/>
        <end position="267"/>
    </location>
</feature>
<name>A0AA40CY23_9PEZI</name>
<evidence type="ECO:0000313" key="3">
    <source>
        <dbReference type="Proteomes" id="UP001174936"/>
    </source>
</evidence>
<evidence type="ECO:0000313" key="2">
    <source>
        <dbReference type="EMBL" id="KAK0655656.1"/>
    </source>
</evidence>
<feature type="region of interest" description="Disordered" evidence="1">
    <location>
        <begin position="215"/>
        <end position="279"/>
    </location>
</feature>
<dbReference type="InterPro" id="IPR009003">
    <property type="entry name" value="Peptidase_S1_PA"/>
</dbReference>
<dbReference type="AlphaFoldDB" id="A0AA40CY23"/>
<organism evidence="2 3">
    <name type="scientific">Cercophora newfieldiana</name>
    <dbReference type="NCBI Taxonomy" id="92897"/>
    <lineage>
        <taxon>Eukaryota</taxon>
        <taxon>Fungi</taxon>
        <taxon>Dikarya</taxon>
        <taxon>Ascomycota</taxon>
        <taxon>Pezizomycotina</taxon>
        <taxon>Sordariomycetes</taxon>
        <taxon>Sordariomycetidae</taxon>
        <taxon>Sordariales</taxon>
        <taxon>Lasiosphaeriaceae</taxon>
        <taxon>Cercophora</taxon>
    </lineage>
</organism>
<feature type="compositionally biased region" description="Acidic residues" evidence="1">
    <location>
        <begin position="215"/>
        <end position="225"/>
    </location>
</feature>
<dbReference type="SUPFAM" id="SSF50494">
    <property type="entry name" value="Trypsin-like serine proteases"/>
    <property type="match status" value="1"/>
</dbReference>